<evidence type="ECO:0000256" key="4">
    <source>
        <dbReference type="ARBA" id="ARBA00022694"/>
    </source>
</evidence>
<evidence type="ECO:0000256" key="8">
    <source>
        <dbReference type="SAM" id="MobiDB-lite"/>
    </source>
</evidence>
<accession>A0AAW1PZR9</accession>
<dbReference type="Proteomes" id="UP001489004">
    <property type="component" value="Unassembled WGS sequence"/>
</dbReference>
<dbReference type="SUPFAM" id="SSF50978">
    <property type="entry name" value="WD40 repeat-like"/>
    <property type="match status" value="3"/>
</dbReference>
<protein>
    <submittedName>
        <fullName evidence="9">Uncharacterized protein</fullName>
    </submittedName>
</protein>
<comment type="caution">
    <text evidence="9">The sequence shown here is derived from an EMBL/GenBank/DDBJ whole genome shotgun (WGS) entry which is preliminary data.</text>
</comment>
<keyword evidence="2" id="KW-0963">Cytoplasm</keyword>
<evidence type="ECO:0000313" key="10">
    <source>
        <dbReference type="Proteomes" id="UP001489004"/>
    </source>
</evidence>
<comment type="similarity">
    <text evidence="6">Belongs to the WD repeat WDR6 family.</text>
</comment>
<dbReference type="PROSITE" id="PS50294">
    <property type="entry name" value="WD_REPEATS_REGION"/>
    <property type="match status" value="1"/>
</dbReference>
<dbReference type="Gene3D" id="2.130.10.10">
    <property type="entry name" value="YVTN repeat-like/Quinoprotein amine dehydrogenase"/>
    <property type="match status" value="2"/>
</dbReference>
<evidence type="ECO:0000256" key="1">
    <source>
        <dbReference type="ARBA" id="ARBA00004496"/>
    </source>
</evidence>
<feature type="region of interest" description="Disordered" evidence="8">
    <location>
        <begin position="413"/>
        <end position="445"/>
    </location>
</feature>
<evidence type="ECO:0000256" key="2">
    <source>
        <dbReference type="ARBA" id="ARBA00022490"/>
    </source>
</evidence>
<dbReference type="GO" id="GO:0005737">
    <property type="term" value="C:cytoplasm"/>
    <property type="evidence" value="ECO:0007669"/>
    <property type="project" value="UniProtKB-SubCell"/>
</dbReference>
<dbReference type="InterPro" id="IPR001680">
    <property type="entry name" value="WD40_rpt"/>
</dbReference>
<evidence type="ECO:0000313" key="9">
    <source>
        <dbReference type="EMBL" id="KAK9815448.1"/>
    </source>
</evidence>
<evidence type="ECO:0000256" key="7">
    <source>
        <dbReference type="PROSITE-ProRule" id="PRU00221"/>
    </source>
</evidence>
<dbReference type="InterPro" id="IPR019775">
    <property type="entry name" value="WD40_repeat_CS"/>
</dbReference>
<dbReference type="InterPro" id="IPR036322">
    <property type="entry name" value="WD40_repeat_dom_sf"/>
</dbReference>
<dbReference type="PROSITE" id="PS50082">
    <property type="entry name" value="WD_REPEATS_2"/>
    <property type="match status" value="2"/>
</dbReference>
<dbReference type="SMART" id="SM00320">
    <property type="entry name" value="WD40"/>
    <property type="match status" value="6"/>
</dbReference>
<feature type="repeat" description="WD" evidence="7">
    <location>
        <begin position="235"/>
        <end position="268"/>
    </location>
</feature>
<comment type="subcellular location">
    <subcellularLocation>
        <location evidence="1">Cytoplasm</location>
    </subcellularLocation>
</comment>
<feature type="compositionally biased region" description="Polar residues" evidence="8">
    <location>
        <begin position="795"/>
        <end position="804"/>
    </location>
</feature>
<keyword evidence="3 7" id="KW-0853">WD repeat</keyword>
<dbReference type="EMBL" id="JALJOR010000006">
    <property type="protein sequence ID" value="KAK9815448.1"/>
    <property type="molecule type" value="Genomic_DNA"/>
</dbReference>
<dbReference type="PANTHER" id="PTHR14344:SF3">
    <property type="entry name" value="WD REPEAT-CONTAINING PROTEIN 6"/>
    <property type="match status" value="1"/>
</dbReference>
<dbReference type="InterPro" id="IPR015943">
    <property type="entry name" value="WD40/YVTN_repeat-like_dom_sf"/>
</dbReference>
<evidence type="ECO:0000256" key="5">
    <source>
        <dbReference type="ARBA" id="ARBA00022737"/>
    </source>
</evidence>
<keyword evidence="4" id="KW-0819">tRNA processing</keyword>
<feature type="region of interest" description="Disordered" evidence="8">
    <location>
        <begin position="772"/>
        <end position="825"/>
    </location>
</feature>
<dbReference type="InterPro" id="IPR051973">
    <property type="entry name" value="tRNA_Anticodon_Mtase-Reg"/>
</dbReference>
<reference evidence="9 10" key="1">
    <citation type="journal article" date="2024" name="Nat. Commun.">
        <title>Phylogenomics reveals the evolutionary origins of lichenization in chlorophyte algae.</title>
        <authorList>
            <person name="Puginier C."/>
            <person name="Libourel C."/>
            <person name="Otte J."/>
            <person name="Skaloud P."/>
            <person name="Haon M."/>
            <person name="Grisel S."/>
            <person name="Petersen M."/>
            <person name="Berrin J.G."/>
            <person name="Delaux P.M."/>
            <person name="Dal Grande F."/>
            <person name="Keller J."/>
        </authorList>
    </citation>
    <scope>NUCLEOTIDE SEQUENCE [LARGE SCALE GENOMIC DNA]</scope>
    <source>
        <strain evidence="9 10">SAG 2043</strain>
    </source>
</reference>
<gene>
    <name evidence="9" type="ORF">WJX72_003842</name>
</gene>
<evidence type="ECO:0000256" key="3">
    <source>
        <dbReference type="ARBA" id="ARBA00022574"/>
    </source>
</evidence>
<sequence>MFEDCAYVGDITALHVSQADSQGVQYLFAGCGSQLLLYTLPSLRLFQSVPILDHGARVHGVHTKACQGAVVGVVFGDRYVKVFRLLPGAAGGPHSLQVICQFGRSYYWTMDARMVVAAPADTGVLRAVVAVGLSNNSVELYSMSLEAGNQASAEPERLHRAECADRSLLYSMSLFAGPAPQADGALPELWVAAGTIFQDVVLWRLPASALHAEGAQAGQHDSPSAMSRQPVMYRLQGHQGSIHRVQWSPDGHTVASGSDDRTMRLWDVPQPGANAAPGQKHQAANVACNRMDGLELEEHLPEEAILASAGVLYGHTARLWDMQFAGPLLITASEDCTCRLWDRASGEQLTVLQGHRGRGVWRCALSMERHLLFTAGADATIKLWHLREHVPACIQLCSDGVAQLSDSTEAASAAGKSPSAECSTQEQPAGNAASASSSAQPQTAAKRKPAEWVRCIKLADVQTLYIATNRGLVHRVTFTVADGAHELAEQWQTIYQSPRGWPITCMDVFPGPMLVAIGVSPSSLTVLALDVSLPMRLLVGGDKAGNVFALQWPWDQLLRAGAGQATLTLALAAKIKGAHGTTPVNLVQATADGRVKSGGGDGIIKTYMRNEGLLAMAAAPTAEARSCRSGVAPAAGDAGGSGIGSGASRCKGALMAPEMICCGSERVPGMAALEADVEVAAVHGRPAERLVCGFLASEWVVYSMTHHCEVVRLVCGGWHRPYSHRLRSAVDRTFAYCKDSVIHIHQCRDSLPARQCRQGSGLEVSVAHMSLEEREGSRQGSAAKAGGQSDAADTATCTQSPQETQQRQHARDAGQRAQQAQRSAIASGPQSLHVLNHGKEVLCVAILPESPGDGTFCVLTGSEDGSLRYLLLDPQHPVQPIRCSAAIGEHAAGTAIKSIALWQRQTNGSWGIVHHWLGTRPPPKRGLRPKANTAASLGSDQRFLSVTAFGSGCLEDGDLSVHMVAASSDSRLTMLRFEVASRRWLVLADLVYHSAPAGINDMSVAPYGATGSEALLALAGDDQSIHVLRLKTTATGLSGAAAALAVSLVANLRVDNAHDSAVKGIYHDGRRIFSTGLDQRMRCWQISQIPAPEGHAANEDPPPPEQPLFEAEDTAAELRRLAEAAEYLQGVCVGRYQITDAASYIQMVDAAKALTPLAVRFPGTRLAQLQQLGLRRATEALVSGMFPLGEGEVMQGTLYLSHHPEI</sequence>
<keyword evidence="10" id="KW-1185">Reference proteome</keyword>
<dbReference type="AlphaFoldDB" id="A0AAW1PZR9"/>
<evidence type="ECO:0000256" key="6">
    <source>
        <dbReference type="ARBA" id="ARBA00038255"/>
    </source>
</evidence>
<dbReference type="GO" id="GO:0030488">
    <property type="term" value="P:tRNA methylation"/>
    <property type="evidence" value="ECO:0007669"/>
    <property type="project" value="TreeGrafter"/>
</dbReference>
<dbReference type="PANTHER" id="PTHR14344">
    <property type="entry name" value="WD REPEAT PROTEIN"/>
    <property type="match status" value="1"/>
</dbReference>
<feature type="compositionally biased region" description="Low complexity" evidence="8">
    <location>
        <begin position="815"/>
        <end position="825"/>
    </location>
</feature>
<dbReference type="Pfam" id="PF00400">
    <property type="entry name" value="WD40"/>
    <property type="match status" value="4"/>
</dbReference>
<organism evidence="9 10">
    <name type="scientific">[Myrmecia] bisecta</name>
    <dbReference type="NCBI Taxonomy" id="41462"/>
    <lineage>
        <taxon>Eukaryota</taxon>
        <taxon>Viridiplantae</taxon>
        <taxon>Chlorophyta</taxon>
        <taxon>core chlorophytes</taxon>
        <taxon>Trebouxiophyceae</taxon>
        <taxon>Trebouxiales</taxon>
        <taxon>Trebouxiaceae</taxon>
        <taxon>Myrmecia</taxon>
    </lineage>
</organism>
<dbReference type="InterPro" id="IPR020472">
    <property type="entry name" value="WD40_PAC1"/>
</dbReference>
<feature type="repeat" description="WD" evidence="7">
    <location>
        <begin position="312"/>
        <end position="351"/>
    </location>
</feature>
<dbReference type="PRINTS" id="PR00320">
    <property type="entry name" value="GPROTEINBRPT"/>
</dbReference>
<proteinExistence type="inferred from homology"/>
<keyword evidence="5" id="KW-0677">Repeat</keyword>
<name>A0AAW1PZR9_9CHLO</name>
<dbReference type="PROSITE" id="PS00678">
    <property type="entry name" value="WD_REPEATS_1"/>
    <property type="match status" value="1"/>
</dbReference>